<evidence type="ECO:0000256" key="2">
    <source>
        <dbReference type="SAM" id="MobiDB-lite"/>
    </source>
</evidence>
<proteinExistence type="predicted"/>
<evidence type="ECO:0000256" key="1">
    <source>
        <dbReference type="SAM" id="Coils"/>
    </source>
</evidence>
<keyword evidence="1" id="KW-0175">Coiled coil</keyword>
<feature type="compositionally biased region" description="Polar residues" evidence="2">
    <location>
        <begin position="16"/>
        <end position="28"/>
    </location>
</feature>
<protein>
    <submittedName>
        <fullName evidence="3">Uncharacterized protein</fullName>
    </submittedName>
</protein>
<gene>
    <name evidence="3" type="ORF">CGI_10022663</name>
</gene>
<dbReference type="HOGENOM" id="CLU_1798311_0_0_1"/>
<feature type="coiled-coil region" evidence="1">
    <location>
        <begin position="88"/>
        <end position="115"/>
    </location>
</feature>
<feature type="region of interest" description="Disordered" evidence="2">
    <location>
        <begin position="121"/>
        <end position="144"/>
    </location>
</feature>
<dbReference type="AlphaFoldDB" id="K1Q960"/>
<dbReference type="EMBL" id="JH816091">
    <property type="protein sequence ID" value="EKC27879.1"/>
    <property type="molecule type" value="Genomic_DNA"/>
</dbReference>
<accession>K1Q960</accession>
<name>K1Q960_MAGGI</name>
<organism evidence="3">
    <name type="scientific">Magallana gigas</name>
    <name type="common">Pacific oyster</name>
    <name type="synonym">Crassostrea gigas</name>
    <dbReference type="NCBI Taxonomy" id="29159"/>
    <lineage>
        <taxon>Eukaryota</taxon>
        <taxon>Metazoa</taxon>
        <taxon>Spiralia</taxon>
        <taxon>Lophotrochozoa</taxon>
        <taxon>Mollusca</taxon>
        <taxon>Bivalvia</taxon>
        <taxon>Autobranchia</taxon>
        <taxon>Pteriomorphia</taxon>
        <taxon>Ostreida</taxon>
        <taxon>Ostreoidea</taxon>
        <taxon>Ostreidae</taxon>
        <taxon>Magallana</taxon>
    </lineage>
</organism>
<feature type="region of interest" description="Disordered" evidence="2">
    <location>
        <begin position="16"/>
        <end position="62"/>
    </location>
</feature>
<feature type="compositionally biased region" description="Polar residues" evidence="2">
    <location>
        <begin position="46"/>
        <end position="62"/>
    </location>
</feature>
<evidence type="ECO:0000313" key="3">
    <source>
        <dbReference type="EMBL" id="EKC27879.1"/>
    </source>
</evidence>
<sequence length="144" mass="16100">MERRVKKRVDFPLTISQISGATDRNSPSDIYEPSSEEVISESGSSPDGSLNPSQSTKAHNSGNKVVISGFDFDRIHHTKDICTDRLSERIAEQARQQLEQENEKIMEDVKECKSLAVEAGYGEVDHREESLPPRLRSADPNSDK</sequence>
<reference evidence="3" key="1">
    <citation type="journal article" date="2012" name="Nature">
        <title>The oyster genome reveals stress adaptation and complexity of shell formation.</title>
        <authorList>
            <person name="Zhang G."/>
            <person name="Fang X."/>
            <person name="Guo X."/>
            <person name="Li L."/>
            <person name="Luo R."/>
            <person name="Xu F."/>
            <person name="Yang P."/>
            <person name="Zhang L."/>
            <person name="Wang X."/>
            <person name="Qi H."/>
            <person name="Xiong Z."/>
            <person name="Que H."/>
            <person name="Xie Y."/>
            <person name="Holland P.W."/>
            <person name="Paps J."/>
            <person name="Zhu Y."/>
            <person name="Wu F."/>
            <person name="Chen Y."/>
            <person name="Wang J."/>
            <person name="Peng C."/>
            <person name="Meng J."/>
            <person name="Yang L."/>
            <person name="Liu J."/>
            <person name="Wen B."/>
            <person name="Zhang N."/>
            <person name="Huang Z."/>
            <person name="Zhu Q."/>
            <person name="Feng Y."/>
            <person name="Mount A."/>
            <person name="Hedgecock D."/>
            <person name="Xu Z."/>
            <person name="Liu Y."/>
            <person name="Domazet-Loso T."/>
            <person name="Du Y."/>
            <person name="Sun X."/>
            <person name="Zhang S."/>
            <person name="Liu B."/>
            <person name="Cheng P."/>
            <person name="Jiang X."/>
            <person name="Li J."/>
            <person name="Fan D."/>
            <person name="Wang W."/>
            <person name="Fu W."/>
            <person name="Wang T."/>
            <person name="Wang B."/>
            <person name="Zhang J."/>
            <person name="Peng Z."/>
            <person name="Li Y."/>
            <person name="Li N."/>
            <person name="Wang J."/>
            <person name="Chen M."/>
            <person name="He Y."/>
            <person name="Tan F."/>
            <person name="Song X."/>
            <person name="Zheng Q."/>
            <person name="Huang R."/>
            <person name="Yang H."/>
            <person name="Du X."/>
            <person name="Chen L."/>
            <person name="Yang M."/>
            <person name="Gaffney P.M."/>
            <person name="Wang S."/>
            <person name="Luo L."/>
            <person name="She Z."/>
            <person name="Ming Y."/>
            <person name="Huang W."/>
            <person name="Zhang S."/>
            <person name="Huang B."/>
            <person name="Zhang Y."/>
            <person name="Qu T."/>
            <person name="Ni P."/>
            <person name="Miao G."/>
            <person name="Wang J."/>
            <person name="Wang Q."/>
            <person name="Steinberg C.E."/>
            <person name="Wang H."/>
            <person name="Li N."/>
            <person name="Qian L."/>
            <person name="Zhang G."/>
            <person name="Li Y."/>
            <person name="Yang H."/>
            <person name="Liu X."/>
            <person name="Wang J."/>
            <person name="Yin Y."/>
            <person name="Wang J."/>
        </authorList>
    </citation>
    <scope>NUCLEOTIDE SEQUENCE [LARGE SCALE GENOMIC DNA]</scope>
    <source>
        <strain evidence="3">05x7-T-G4-1.051#20</strain>
    </source>
</reference>
<dbReference type="InParanoid" id="K1Q960"/>